<feature type="compositionally biased region" description="Polar residues" evidence="1">
    <location>
        <begin position="625"/>
        <end position="635"/>
    </location>
</feature>
<organism evidence="2 3">
    <name type="scientific">Lingula anatina</name>
    <name type="common">Brachiopod</name>
    <name type="synonym">Lingula unguis</name>
    <dbReference type="NCBI Taxonomy" id="7574"/>
    <lineage>
        <taxon>Eukaryota</taxon>
        <taxon>Metazoa</taxon>
        <taxon>Spiralia</taxon>
        <taxon>Lophotrochozoa</taxon>
        <taxon>Brachiopoda</taxon>
        <taxon>Linguliformea</taxon>
        <taxon>Lingulata</taxon>
        <taxon>Lingulida</taxon>
        <taxon>Linguloidea</taxon>
        <taxon>Lingulidae</taxon>
        <taxon>Lingula</taxon>
    </lineage>
</organism>
<dbReference type="GO" id="GO:0005737">
    <property type="term" value="C:cytoplasm"/>
    <property type="evidence" value="ECO:0007669"/>
    <property type="project" value="TreeGrafter"/>
</dbReference>
<feature type="compositionally biased region" description="Acidic residues" evidence="1">
    <location>
        <begin position="649"/>
        <end position="658"/>
    </location>
</feature>
<dbReference type="GO" id="GO:0055105">
    <property type="term" value="F:ubiquitin-protein transferase inhibitor activity"/>
    <property type="evidence" value="ECO:0007669"/>
    <property type="project" value="TreeGrafter"/>
</dbReference>
<dbReference type="STRING" id="7574.A0A1S3H597"/>
<feature type="region of interest" description="Disordered" evidence="1">
    <location>
        <begin position="613"/>
        <end position="658"/>
    </location>
</feature>
<protein>
    <submittedName>
        <fullName evidence="3">Glomulin isoform X1</fullName>
    </submittedName>
</protein>
<evidence type="ECO:0000313" key="3">
    <source>
        <dbReference type="RefSeq" id="XP_013380309.1"/>
    </source>
</evidence>
<dbReference type="OMA" id="TLCPMEH"/>
<keyword evidence="2" id="KW-1185">Reference proteome</keyword>
<sequence>MAEDFEKLVKKFLKDEKYSECRELILAPPYQKHIPAVSWDLIPAFSTCLTAENALKFPHLTEICGDIFEQFVTLGNPKELMLGFLEQAGAFIDEVRYLTLLKPIQKVLLKLPSKRHNSLQISLETLYGYIGALKEPEDYKLEKEERKFLENDPKVSQINTAVDALVDFLKPFVHDISVDVVRENSLAIINERKDLVIYLIKLLEFPMVYLDLSHDPNDGDAKRSTGRVIAQRIISMISKLQHDFYKTLSWMLAAHSKDSVKKMRKAGKLSSGALDEIDEVDEWEKEQQAPIVGMSCFAYLLFCENVGIDKFPSVFTHPYVFESNIVFMCVMMHKTHSVVIEKGVALAETLVKRIPKGEWEPEILESKDFAIFVDYITRVLINCPVQDLRSRALKLIPIIVSRFNAYGRSQCLFLMLNKAARPGHQGYIIQLIKDEIHANLQSPSPSEAFSARALQKFYNLVFAFPEEGPHTDLLSQSDRVMAVLNFFRYLILRDPSHVNVTGIWNVVDQIEKVYIAPLLHGFKMSKNHIEAELKMMQQGLYNRKVRDDKGADVGIAIAGTLLPSMPKSQKMQVLQVGLNTFEMMGIVLGRVTDLLATLKRGGSPTGLTQVTAKTSSLEVTGGTRSGETTQETDTTGVAGEKVSPTVEASPDEETSSTK</sequence>
<dbReference type="OrthoDB" id="619536at2759"/>
<evidence type="ECO:0000256" key="1">
    <source>
        <dbReference type="SAM" id="MobiDB-lite"/>
    </source>
</evidence>
<dbReference type="FunCoup" id="A0A1S3H597">
    <property type="interactions" value="1524"/>
</dbReference>
<evidence type="ECO:0000313" key="2">
    <source>
        <dbReference type="Proteomes" id="UP000085678"/>
    </source>
</evidence>
<dbReference type="InParanoid" id="A0A1S3H597"/>
<gene>
    <name evidence="3" type="primary">LOC106151535</name>
</gene>
<dbReference type="InterPro" id="IPR013877">
    <property type="entry name" value="YAP-bd/ALF4/Glomulin"/>
</dbReference>
<dbReference type="Pfam" id="PF08568">
    <property type="entry name" value="Kinetochor_Ybp2"/>
    <property type="match status" value="2"/>
</dbReference>
<proteinExistence type="predicted"/>
<name>A0A1S3H597_LINAN</name>
<dbReference type="KEGG" id="lak:106151535"/>
<dbReference type="Proteomes" id="UP000085678">
    <property type="component" value="Unplaced"/>
</dbReference>
<reference evidence="3" key="1">
    <citation type="submission" date="2025-08" db="UniProtKB">
        <authorList>
            <consortium name="RefSeq"/>
        </authorList>
    </citation>
    <scope>IDENTIFICATION</scope>
    <source>
        <tissue evidence="3">Gonads</tissue>
    </source>
</reference>
<accession>A0A1S3H597</accession>
<dbReference type="InterPro" id="IPR019516">
    <property type="entry name" value="Glomulin/ALF4"/>
</dbReference>
<dbReference type="PANTHER" id="PTHR15430">
    <property type="entry name" value="GLOMULIN"/>
    <property type="match status" value="1"/>
</dbReference>
<dbReference type="RefSeq" id="XP_013380309.1">
    <property type="nucleotide sequence ID" value="XM_013524855.1"/>
</dbReference>
<dbReference type="AlphaFoldDB" id="A0A1S3H597"/>
<dbReference type="PANTHER" id="PTHR15430:SF1">
    <property type="entry name" value="GLOMULIN"/>
    <property type="match status" value="1"/>
</dbReference>
<dbReference type="GeneID" id="106151535"/>